<name>A0AAX6BKQ2_PRIMG</name>
<protein>
    <submittedName>
        <fullName evidence="2">DUF805 domain-containing protein</fullName>
    </submittedName>
</protein>
<reference evidence="2" key="1">
    <citation type="journal article" date="2024" name="Appl Microbiol">
        <title>Effect of kuratsuki Bacillus and Priestia on Taste of Sake.</title>
        <authorList>
            <person name="Kobayashi K."/>
            <person name="Nishida H."/>
        </authorList>
    </citation>
    <scope>NUCLEOTIDE SEQUENCE</scope>
    <source>
        <strain evidence="2">B-12</strain>
    </source>
</reference>
<dbReference type="PROSITE" id="PS51257">
    <property type="entry name" value="PROKAR_LIPOPROTEIN"/>
    <property type="match status" value="1"/>
</dbReference>
<dbReference type="GO" id="GO:0005886">
    <property type="term" value="C:plasma membrane"/>
    <property type="evidence" value="ECO:0007669"/>
    <property type="project" value="TreeGrafter"/>
</dbReference>
<dbReference type="EMBL" id="BSYK01000001">
    <property type="protein sequence ID" value="GMG74322.1"/>
    <property type="molecule type" value="Genomic_DNA"/>
</dbReference>
<gene>
    <name evidence="2" type="ORF">ShirakiTB12_27900</name>
</gene>
<feature type="transmembrane region" description="Helical" evidence="1">
    <location>
        <begin position="23"/>
        <end position="42"/>
    </location>
</feature>
<evidence type="ECO:0000313" key="3">
    <source>
        <dbReference type="Proteomes" id="UP001165240"/>
    </source>
</evidence>
<keyword evidence="1" id="KW-0472">Membrane</keyword>
<feature type="transmembrane region" description="Helical" evidence="1">
    <location>
        <begin position="78"/>
        <end position="99"/>
    </location>
</feature>
<keyword evidence="1" id="KW-0812">Transmembrane</keyword>
<feature type="transmembrane region" description="Helical" evidence="1">
    <location>
        <begin position="49"/>
        <end position="66"/>
    </location>
</feature>
<accession>A0AAX6BKQ2</accession>
<proteinExistence type="predicted"/>
<dbReference type="PANTHER" id="PTHR34980:SF2">
    <property type="entry name" value="INNER MEMBRANE PROTEIN YHAH-RELATED"/>
    <property type="match status" value="1"/>
</dbReference>
<dbReference type="PANTHER" id="PTHR34980">
    <property type="entry name" value="INNER MEMBRANE PROTEIN-RELATED-RELATED"/>
    <property type="match status" value="1"/>
</dbReference>
<evidence type="ECO:0000256" key="1">
    <source>
        <dbReference type="SAM" id="Phobius"/>
    </source>
</evidence>
<comment type="caution">
    <text evidence="2">The sequence shown here is derived from an EMBL/GenBank/DDBJ whole genome shotgun (WGS) entry which is preliminary data.</text>
</comment>
<keyword evidence="1" id="KW-1133">Transmembrane helix</keyword>
<organism evidence="2 3">
    <name type="scientific">Priestia megaterium</name>
    <name type="common">Bacillus megaterium</name>
    <dbReference type="NCBI Taxonomy" id="1404"/>
    <lineage>
        <taxon>Bacteria</taxon>
        <taxon>Bacillati</taxon>
        <taxon>Bacillota</taxon>
        <taxon>Bacilli</taxon>
        <taxon>Bacillales</taxon>
        <taxon>Bacillaceae</taxon>
        <taxon>Priestia</taxon>
    </lineage>
</organism>
<sequence>MKWYLHVLKNYATFQGRATRTEYWMFVLFNFIISCVLSAIEFMTEKPTFLFTIYAVAVLIPSLAVTARRLHDTGKSGWWQLISIIPIIGGIWLLILLCLESEEQVNRFDVPNKVA</sequence>
<dbReference type="Pfam" id="PF05656">
    <property type="entry name" value="DUF805"/>
    <property type="match status" value="1"/>
</dbReference>
<dbReference type="InterPro" id="IPR008523">
    <property type="entry name" value="DUF805"/>
</dbReference>
<dbReference type="Proteomes" id="UP001165240">
    <property type="component" value="Unassembled WGS sequence"/>
</dbReference>
<dbReference type="RefSeq" id="WP_155017323.1">
    <property type="nucleotide sequence ID" value="NZ_BSYK01000001.1"/>
</dbReference>
<evidence type="ECO:0000313" key="2">
    <source>
        <dbReference type="EMBL" id="GMG74322.1"/>
    </source>
</evidence>
<dbReference type="AlphaFoldDB" id="A0AAX6BKQ2"/>